<dbReference type="InterPro" id="IPR055454">
    <property type="entry name" value="CNOT1-like_NOT1_connector"/>
</dbReference>
<evidence type="ECO:0000313" key="4">
    <source>
        <dbReference type="Proteomes" id="UP001153148"/>
    </source>
</evidence>
<protein>
    <recommendedName>
        <fullName evidence="5">CCR4-NOT transcription complex subunit 1</fullName>
    </recommendedName>
</protein>
<feature type="non-terminal residue" evidence="3">
    <location>
        <position position="343"/>
    </location>
</feature>
<keyword evidence="4" id="KW-1185">Reference proteome</keyword>
<dbReference type="EMBL" id="CAJPIN010008213">
    <property type="protein sequence ID" value="CAG2058890.1"/>
    <property type="molecule type" value="Genomic_DNA"/>
</dbReference>
<proteinExistence type="predicted"/>
<dbReference type="InterPro" id="IPR040398">
    <property type="entry name" value="Not1"/>
</dbReference>
<evidence type="ECO:0008006" key="5">
    <source>
        <dbReference type="Google" id="ProtNLM"/>
    </source>
</evidence>
<dbReference type="PANTHER" id="PTHR13162:SF8">
    <property type="entry name" value="CCR4-NOT TRANSCRIPTION COMPLEX SUBUNIT 1"/>
    <property type="match status" value="1"/>
</dbReference>
<evidence type="ECO:0000259" key="1">
    <source>
        <dbReference type="Pfam" id="PF12842"/>
    </source>
</evidence>
<dbReference type="Pfam" id="PF12842">
    <property type="entry name" value="DUF3819"/>
    <property type="match status" value="1"/>
</dbReference>
<dbReference type="InterPro" id="IPR024557">
    <property type="entry name" value="CNOT1_dom_4"/>
</dbReference>
<comment type="caution">
    <text evidence="3">The sequence shown here is derived from an EMBL/GenBank/DDBJ whole genome shotgun (WGS) entry which is preliminary data.</text>
</comment>
<evidence type="ECO:0000313" key="3">
    <source>
        <dbReference type="EMBL" id="CAG2058890.1"/>
    </source>
</evidence>
<sequence length="343" mass="38230">MSQIAIPSPTPAAVVASINTTPTSNLPAGPPEPRFSFMDINTATMTGINPHISINNQLPLLQAHPHLKQFVRQAVERAITEWIHPVVDRAIKIALTTCEQIVKKDFALDSDESRIRAAAHHMVRNLTAGMAMITCRDQVNLSISANLKTTFMSALMSASHQHKDMVEQTATHIAQDNMELACAFIQKTAIEKAIPEIDKRLLTDFELRKHARTEGRRYCDPQVLTYQAERMPEQIRLKVGGVSPHQMVVYEEFARNIPGFLPLNERDAAMFIPKPVNTYGTDEIGSMYDKLINELELYLQSVLGSQGVMSSNILVGNLHSFHEALLVARRSRDVMSAATLLQK</sequence>
<gene>
    <name evidence="3" type="ORF">TPAB3V08_LOCUS5856</name>
</gene>
<feature type="domain" description="CCR4-NOT transcription complex subunit 1" evidence="1">
    <location>
        <begin position="65"/>
        <end position="212"/>
    </location>
</feature>
<reference evidence="3" key="1">
    <citation type="submission" date="2021-03" db="EMBL/GenBank/DDBJ databases">
        <authorList>
            <person name="Tran Van P."/>
        </authorList>
    </citation>
    <scope>NUCLEOTIDE SEQUENCE</scope>
</reference>
<dbReference type="Pfam" id="PF23590">
    <property type="entry name" value="NOT1_connector"/>
    <property type="match status" value="1"/>
</dbReference>
<dbReference type="PANTHER" id="PTHR13162">
    <property type="entry name" value="CCR4-NOT TRANSCRIPTION COMPLEX"/>
    <property type="match status" value="1"/>
</dbReference>
<accession>A0ABN7NW47</accession>
<dbReference type="Proteomes" id="UP001153148">
    <property type="component" value="Unassembled WGS sequence"/>
</dbReference>
<name>A0ABN7NW47_TIMPD</name>
<evidence type="ECO:0000259" key="2">
    <source>
        <dbReference type="Pfam" id="PF23590"/>
    </source>
</evidence>
<feature type="domain" description="CCR4-NOT transcription complex subunit 1-like NOT1 connector" evidence="2">
    <location>
        <begin position="286"/>
        <end position="343"/>
    </location>
</feature>
<organism evidence="3 4">
    <name type="scientific">Timema podura</name>
    <name type="common">Walking stick</name>
    <dbReference type="NCBI Taxonomy" id="61482"/>
    <lineage>
        <taxon>Eukaryota</taxon>
        <taxon>Metazoa</taxon>
        <taxon>Ecdysozoa</taxon>
        <taxon>Arthropoda</taxon>
        <taxon>Hexapoda</taxon>
        <taxon>Insecta</taxon>
        <taxon>Pterygota</taxon>
        <taxon>Neoptera</taxon>
        <taxon>Polyneoptera</taxon>
        <taxon>Phasmatodea</taxon>
        <taxon>Timematodea</taxon>
        <taxon>Timematoidea</taxon>
        <taxon>Timematidae</taxon>
        <taxon>Timema</taxon>
    </lineage>
</organism>